<dbReference type="RefSeq" id="WP_092689460.1">
    <property type="nucleotide sequence ID" value="NZ_FNBK01000004.1"/>
</dbReference>
<dbReference type="Gene3D" id="1.20.140.10">
    <property type="entry name" value="Butyryl-CoA Dehydrogenase, subunit A, domain 3"/>
    <property type="match status" value="1"/>
</dbReference>
<evidence type="ECO:0000259" key="7">
    <source>
        <dbReference type="Pfam" id="PF00441"/>
    </source>
</evidence>
<dbReference type="STRING" id="660518.SAMN05216218_10451"/>
<evidence type="ECO:0000256" key="4">
    <source>
        <dbReference type="ARBA" id="ARBA00022827"/>
    </source>
</evidence>
<dbReference type="EMBL" id="FNBK01000004">
    <property type="protein sequence ID" value="SDF15124.1"/>
    <property type="molecule type" value="Genomic_DNA"/>
</dbReference>
<feature type="domain" description="Acyl-CoA oxidase/dehydrogenase middle" evidence="8">
    <location>
        <begin position="119"/>
        <end position="209"/>
    </location>
</feature>
<dbReference type="Gene3D" id="1.10.540.10">
    <property type="entry name" value="Acyl-CoA dehydrogenase/oxidase, N-terminal domain"/>
    <property type="match status" value="1"/>
</dbReference>
<sequence>MHLTEEQEAFREELRSYLQREVEPVVDEADQEPFTRDEMVKYMKDLEALGIGFSPDTVEEFFGDLRRFAIVSEEISYYWPSLNVGLLMGFPAQFVRFASEETRSNQLSKLETGECIGSLAVTEPEGGSDTAQPRTVAHKEGDEYVLEGGKTWVGNAPIADVSLIVAHDEEADAQDMFLVDREYSDYEAETLDKIGWKAVNNGRMYLDGVRVPEDNKLSAIIGNAIRDGNQLTDVVPFPDSVAELFFDQKALNATFSFMRTGMSFMSVGIMQAAYDEVVDYVQERETFGKPIAEHQLVQELLYDIRVDLETSRQLSRRALESLENGSSDARLLTSMAKGYTAEKAHEATSNAIQVMGGEGLKTENRLERYFRDARVMPIPDGTTEIQKLIVGKEITGRSAYD</sequence>
<dbReference type="Proteomes" id="UP000199076">
    <property type="component" value="Unassembled WGS sequence"/>
</dbReference>
<dbReference type="InterPro" id="IPR009100">
    <property type="entry name" value="AcylCoA_DH/oxidase_NM_dom_sf"/>
</dbReference>
<name>A0A1G7IRE4_9EURY</name>
<evidence type="ECO:0000259" key="8">
    <source>
        <dbReference type="Pfam" id="PF02770"/>
    </source>
</evidence>
<dbReference type="InterPro" id="IPR036250">
    <property type="entry name" value="AcylCo_DH-like_C"/>
</dbReference>
<dbReference type="InterPro" id="IPR037069">
    <property type="entry name" value="AcylCoA_DH/ox_N_sf"/>
</dbReference>
<dbReference type="InterPro" id="IPR006089">
    <property type="entry name" value="Acyl-CoA_DH_CS"/>
</dbReference>
<dbReference type="Gene3D" id="2.40.110.10">
    <property type="entry name" value="Butyryl-CoA Dehydrogenase, subunit A, domain 2"/>
    <property type="match status" value="1"/>
</dbReference>
<dbReference type="SUPFAM" id="SSF56645">
    <property type="entry name" value="Acyl-CoA dehydrogenase NM domain-like"/>
    <property type="match status" value="1"/>
</dbReference>
<feature type="domain" description="Acyl-CoA dehydrogenase/oxidase C-terminal" evidence="7">
    <location>
        <begin position="252"/>
        <end position="394"/>
    </location>
</feature>
<dbReference type="AlphaFoldDB" id="A0A1G7IRE4"/>
<evidence type="ECO:0000313" key="11">
    <source>
        <dbReference type="Proteomes" id="UP000199076"/>
    </source>
</evidence>
<protein>
    <submittedName>
        <fullName evidence="10">Acyl-CoA dehydrogenase</fullName>
    </submittedName>
</protein>
<dbReference type="Pfam" id="PF02771">
    <property type="entry name" value="Acyl-CoA_dh_N"/>
    <property type="match status" value="1"/>
</dbReference>
<evidence type="ECO:0000256" key="3">
    <source>
        <dbReference type="ARBA" id="ARBA00022630"/>
    </source>
</evidence>
<dbReference type="InterPro" id="IPR013786">
    <property type="entry name" value="AcylCoA_DH/ox_N"/>
</dbReference>
<dbReference type="FunFam" id="1.20.140.10:FF:000001">
    <property type="entry name" value="Acyl-CoA dehydrogenase"/>
    <property type="match status" value="1"/>
</dbReference>
<dbReference type="Pfam" id="PF00441">
    <property type="entry name" value="Acyl-CoA_dh_1"/>
    <property type="match status" value="1"/>
</dbReference>
<dbReference type="InterPro" id="IPR006091">
    <property type="entry name" value="Acyl-CoA_Oxase/DH_mid-dom"/>
</dbReference>
<keyword evidence="11" id="KW-1185">Reference proteome</keyword>
<dbReference type="GO" id="GO:0050660">
    <property type="term" value="F:flavin adenine dinucleotide binding"/>
    <property type="evidence" value="ECO:0007669"/>
    <property type="project" value="InterPro"/>
</dbReference>
<dbReference type="SUPFAM" id="SSF47203">
    <property type="entry name" value="Acyl-CoA dehydrogenase C-terminal domain-like"/>
    <property type="match status" value="1"/>
</dbReference>
<proteinExistence type="inferred from homology"/>
<dbReference type="PANTHER" id="PTHR43884:SF12">
    <property type="entry name" value="ISOVALERYL-COA DEHYDROGENASE, MITOCHONDRIAL-RELATED"/>
    <property type="match status" value="1"/>
</dbReference>
<dbReference type="InterPro" id="IPR046373">
    <property type="entry name" value="Acyl-CoA_Oxase/DH_mid-dom_sf"/>
</dbReference>
<evidence type="ECO:0000259" key="9">
    <source>
        <dbReference type="Pfam" id="PF02771"/>
    </source>
</evidence>
<feature type="domain" description="Acyl-CoA dehydrogenase/oxidase N-terminal" evidence="9">
    <location>
        <begin position="4"/>
        <end position="114"/>
    </location>
</feature>
<comment type="cofactor">
    <cofactor evidence="1 6">
        <name>FAD</name>
        <dbReference type="ChEBI" id="CHEBI:57692"/>
    </cofactor>
</comment>
<evidence type="ECO:0000256" key="2">
    <source>
        <dbReference type="ARBA" id="ARBA00009347"/>
    </source>
</evidence>
<evidence type="ECO:0000256" key="1">
    <source>
        <dbReference type="ARBA" id="ARBA00001974"/>
    </source>
</evidence>
<dbReference type="Pfam" id="PF02770">
    <property type="entry name" value="Acyl-CoA_dh_M"/>
    <property type="match status" value="1"/>
</dbReference>
<evidence type="ECO:0000256" key="5">
    <source>
        <dbReference type="ARBA" id="ARBA00023002"/>
    </source>
</evidence>
<dbReference type="OrthoDB" id="275197at2157"/>
<reference evidence="11" key="1">
    <citation type="submission" date="2016-10" db="EMBL/GenBank/DDBJ databases">
        <authorList>
            <person name="Varghese N."/>
            <person name="Submissions S."/>
        </authorList>
    </citation>
    <scope>NUCLEOTIDE SEQUENCE [LARGE SCALE GENOMIC DNA]</scope>
    <source>
        <strain evidence="11">IBRC-M 10760</strain>
    </source>
</reference>
<keyword evidence="4 6" id="KW-0274">FAD</keyword>
<dbReference type="CDD" id="cd00567">
    <property type="entry name" value="ACAD"/>
    <property type="match status" value="1"/>
</dbReference>
<keyword evidence="5 6" id="KW-0560">Oxidoreductase</keyword>
<accession>A0A1G7IRE4</accession>
<evidence type="ECO:0000256" key="6">
    <source>
        <dbReference type="RuleBase" id="RU362125"/>
    </source>
</evidence>
<dbReference type="GO" id="GO:0003995">
    <property type="term" value="F:acyl-CoA dehydrogenase activity"/>
    <property type="evidence" value="ECO:0007669"/>
    <property type="project" value="InterPro"/>
</dbReference>
<dbReference type="PANTHER" id="PTHR43884">
    <property type="entry name" value="ACYL-COA DEHYDROGENASE"/>
    <property type="match status" value="1"/>
</dbReference>
<dbReference type="InterPro" id="IPR009075">
    <property type="entry name" value="AcylCo_DH/oxidase_C"/>
</dbReference>
<gene>
    <name evidence="10" type="ORF">SAMN05216218_10451</name>
</gene>
<comment type="similarity">
    <text evidence="2 6">Belongs to the acyl-CoA dehydrogenase family.</text>
</comment>
<organism evidence="10 11">
    <name type="scientific">Halorientalis regularis</name>
    <dbReference type="NCBI Taxonomy" id="660518"/>
    <lineage>
        <taxon>Archaea</taxon>
        <taxon>Methanobacteriati</taxon>
        <taxon>Methanobacteriota</taxon>
        <taxon>Stenosarchaea group</taxon>
        <taxon>Halobacteria</taxon>
        <taxon>Halobacteriales</taxon>
        <taxon>Haloarculaceae</taxon>
        <taxon>Halorientalis</taxon>
    </lineage>
</organism>
<dbReference type="PROSITE" id="PS00073">
    <property type="entry name" value="ACYL_COA_DH_2"/>
    <property type="match status" value="1"/>
</dbReference>
<evidence type="ECO:0000313" key="10">
    <source>
        <dbReference type="EMBL" id="SDF15124.1"/>
    </source>
</evidence>
<keyword evidence="3 6" id="KW-0285">Flavoprotein</keyword>